<keyword evidence="4" id="KW-1185">Reference proteome</keyword>
<evidence type="ECO:0000313" key="4">
    <source>
        <dbReference type="Proteomes" id="UP001329825"/>
    </source>
</evidence>
<name>A0ABZ1CSN0_9TREE</name>
<dbReference type="Gene3D" id="2.20.70.10">
    <property type="match status" value="1"/>
</dbReference>
<sequence length="757" mass="84087">MADDEVDWDLDESVGLDWRGQHPTESNGNGDGNGQDGRDDDGISLDGVDVDAELDVAPNDSSPNQQADSKPLPTGPRRGNDQGESGGARNEDASDNLHQNAPESQQASHPTLKGIKLDQPSDETPLPPGWTAIMSKSHGRHFFFHKESNTTVWDRPTAPIELNQDIPKSPPLAVSSSTSTTDPKNDLTGDKNDKSGDKNRSSNSIAATPAATAGLEKIPPKGPAADTKQLTDIKPIETAYSSRRGPPPSGPASGLKRDSDYHEAQQSRYDKYKNQRGSPDPEYQEKRRQREIPPSTNQGGYEREYKRFKGDEEKRYGGNDFRRQQSPPPYPPRGSYPPDDRRSKYPSSRPLEDDQSRTYKPYYKAPYNDTRGPPQSRGPPSYPPRSPPPSRGPSAPYDPPSARYTKELRGGRGDEEYARPSKQESTAKPFRPPPADVDQAEIARATIREEARKAQEKLKFLEEEEARLDREEKEKARRAEQGDERSSYPSRGPRREGQAPYDNRSAPPSNYPSSGGKDGYYAQPRRPLSSREKFYGPGYKSQTPTSRSFDDPAEPPVTSKYDREGSYDRSSTRGGYDNRSSRGGYENRTSRGGYSSRGGYEGRTSTRGYDNRSSRPPSPPLGPPSSDRRSPPSFGSRLGPKVDAPQRGEGEYRSYHQESSRERDRGLASRIGVSERGPNPNTSRNRGNELSAEPMSALAKEAIDRERDRRSPPPPFRRERDSGPGPSQGLPARPLAERMSIDKEREGRYEGGRDTRR</sequence>
<evidence type="ECO:0000313" key="3">
    <source>
        <dbReference type="EMBL" id="WRT64751.1"/>
    </source>
</evidence>
<feature type="compositionally biased region" description="Pro residues" evidence="1">
    <location>
        <begin position="376"/>
        <end position="399"/>
    </location>
</feature>
<dbReference type="PROSITE" id="PS50020">
    <property type="entry name" value="WW_DOMAIN_2"/>
    <property type="match status" value="1"/>
</dbReference>
<feature type="compositionally biased region" description="Basic and acidic residues" evidence="1">
    <location>
        <begin position="301"/>
        <end position="323"/>
    </location>
</feature>
<dbReference type="InterPro" id="IPR036020">
    <property type="entry name" value="WW_dom_sf"/>
</dbReference>
<feature type="compositionally biased region" description="Acidic residues" evidence="1">
    <location>
        <begin position="42"/>
        <end position="54"/>
    </location>
</feature>
<dbReference type="Proteomes" id="UP001329825">
    <property type="component" value="Chromosome 2"/>
</dbReference>
<feature type="compositionally biased region" description="Basic and acidic residues" evidence="1">
    <location>
        <begin position="560"/>
        <end position="571"/>
    </location>
</feature>
<feature type="compositionally biased region" description="Polar residues" evidence="1">
    <location>
        <begin position="59"/>
        <end position="68"/>
    </location>
</feature>
<evidence type="ECO:0000259" key="2">
    <source>
        <dbReference type="PROSITE" id="PS50020"/>
    </source>
</evidence>
<feature type="compositionally biased region" description="Pro residues" evidence="1">
    <location>
        <begin position="326"/>
        <end position="335"/>
    </location>
</feature>
<feature type="compositionally biased region" description="Polar residues" evidence="1">
    <location>
        <begin position="96"/>
        <end position="109"/>
    </location>
</feature>
<protein>
    <recommendedName>
        <fullName evidence="2">WW domain-containing protein</fullName>
    </recommendedName>
</protein>
<feature type="domain" description="WW" evidence="2">
    <location>
        <begin position="124"/>
        <end position="158"/>
    </location>
</feature>
<dbReference type="SMART" id="SM00456">
    <property type="entry name" value="WW"/>
    <property type="match status" value="1"/>
</dbReference>
<organism evidence="3 4">
    <name type="scientific">Kwoniella shivajii</name>
    <dbReference type="NCBI Taxonomy" id="564305"/>
    <lineage>
        <taxon>Eukaryota</taxon>
        <taxon>Fungi</taxon>
        <taxon>Dikarya</taxon>
        <taxon>Basidiomycota</taxon>
        <taxon>Agaricomycotina</taxon>
        <taxon>Tremellomycetes</taxon>
        <taxon>Tremellales</taxon>
        <taxon>Cryptococcaceae</taxon>
        <taxon>Kwoniella</taxon>
    </lineage>
</organism>
<dbReference type="SUPFAM" id="SSF51045">
    <property type="entry name" value="WW domain"/>
    <property type="match status" value="1"/>
</dbReference>
<feature type="compositionally biased region" description="Basic and acidic residues" evidence="1">
    <location>
        <begin position="644"/>
        <end position="667"/>
    </location>
</feature>
<dbReference type="RefSeq" id="XP_062789491.1">
    <property type="nucleotide sequence ID" value="XM_062933440.1"/>
</dbReference>
<reference evidence="3 4" key="1">
    <citation type="submission" date="2024-01" db="EMBL/GenBank/DDBJ databases">
        <title>Comparative genomics of Cryptococcus and Kwoniella reveals pathogenesis evolution and contrasting modes of karyotype evolution via chromosome fusion or intercentromeric recombination.</title>
        <authorList>
            <person name="Coelho M.A."/>
            <person name="David-Palma M."/>
            <person name="Shea T."/>
            <person name="Bowers K."/>
            <person name="McGinley-Smith S."/>
            <person name="Mohammad A.W."/>
            <person name="Gnirke A."/>
            <person name="Yurkov A.M."/>
            <person name="Nowrousian M."/>
            <person name="Sun S."/>
            <person name="Cuomo C.A."/>
            <person name="Heitman J."/>
        </authorList>
    </citation>
    <scope>NUCLEOTIDE SEQUENCE [LARGE SCALE GENOMIC DNA]</scope>
    <source>
        <strain evidence="3">CBS 11374</strain>
    </source>
</reference>
<proteinExistence type="predicted"/>
<dbReference type="Pfam" id="PF00397">
    <property type="entry name" value="WW"/>
    <property type="match status" value="1"/>
</dbReference>
<dbReference type="GeneID" id="87953816"/>
<feature type="compositionally biased region" description="Basic and acidic residues" evidence="1">
    <location>
        <begin position="183"/>
        <end position="200"/>
    </location>
</feature>
<accession>A0ABZ1CSN0</accession>
<dbReference type="CDD" id="cd00201">
    <property type="entry name" value="WW"/>
    <property type="match status" value="1"/>
</dbReference>
<feature type="region of interest" description="Disordered" evidence="1">
    <location>
        <begin position="148"/>
        <end position="757"/>
    </location>
</feature>
<feature type="compositionally biased region" description="Basic and acidic residues" evidence="1">
    <location>
        <begin position="446"/>
        <end position="486"/>
    </location>
</feature>
<feature type="compositionally biased region" description="Acidic residues" evidence="1">
    <location>
        <begin position="1"/>
        <end position="14"/>
    </location>
</feature>
<evidence type="ECO:0000256" key="1">
    <source>
        <dbReference type="SAM" id="MobiDB-lite"/>
    </source>
</evidence>
<feature type="compositionally biased region" description="Basic and acidic residues" evidence="1">
    <location>
        <begin position="701"/>
        <end position="722"/>
    </location>
</feature>
<dbReference type="InterPro" id="IPR001202">
    <property type="entry name" value="WW_dom"/>
</dbReference>
<feature type="compositionally biased region" description="Basic and acidic residues" evidence="1">
    <location>
        <begin position="255"/>
        <end position="273"/>
    </location>
</feature>
<feature type="compositionally biased region" description="Basic and acidic residues" evidence="1">
    <location>
        <begin position="735"/>
        <end position="757"/>
    </location>
</feature>
<gene>
    <name evidence="3" type="ORF">IL334_001685</name>
</gene>
<feature type="compositionally biased region" description="Basic and acidic residues" evidence="1">
    <location>
        <begin position="404"/>
        <end position="422"/>
    </location>
</feature>
<feature type="region of interest" description="Disordered" evidence="1">
    <location>
        <begin position="1"/>
        <end position="134"/>
    </location>
</feature>
<dbReference type="EMBL" id="CP141882">
    <property type="protein sequence ID" value="WRT64751.1"/>
    <property type="molecule type" value="Genomic_DNA"/>
</dbReference>